<feature type="compositionally biased region" description="Basic and acidic residues" evidence="1">
    <location>
        <begin position="378"/>
        <end position="389"/>
    </location>
</feature>
<dbReference type="Gene3D" id="6.20.250.70">
    <property type="match status" value="1"/>
</dbReference>
<dbReference type="InterPro" id="IPR013240">
    <property type="entry name" value="DNA-dir_RNA_pol1_su_RPA34"/>
</dbReference>
<dbReference type="PANTHER" id="PTHR28155:SF1">
    <property type="entry name" value="DNA-DIRECTED RNA POLYMERASE I SUBUNIT RPA34.5-DOMAIN-CONTAINING PROTEIN"/>
    <property type="match status" value="1"/>
</dbReference>
<name>A0A6A5ZSE4_9PLEO</name>
<dbReference type="GO" id="GO:0000428">
    <property type="term" value="C:DNA-directed RNA polymerase complex"/>
    <property type="evidence" value="ECO:0007669"/>
    <property type="project" value="UniProtKB-KW"/>
</dbReference>
<dbReference type="Proteomes" id="UP000799770">
    <property type="component" value="Unassembled WGS sequence"/>
</dbReference>
<sequence length="441" mass="47625">MSKLTKMTPVPPPASKAKSQLANILQRAQLSKEFVDSDDDSSKEADTVARKKDKPANPKKQKTTIGVHKPQTNGITKKPSKQTPIPPPPAAMKPALEIRETSSSDSDESDDDAAKGAEKHADQETRAWSQDAASESRSSSDSTSDSSSDDEAAPARTPASRTEPQRPTEAHTVQSRPVQPYDPPKGFVAVPTPLNTTSPAARLFSNTEGKQIWHITAPAGVPVKEMMELAMDQALQGGAVLKHNGIAYGLSAEENEGAVRGVLLPGPKGLRPAENHISRTLHLRQVVRLPHLSAEQADPNTGSEAAASITQSAIRAPRKQLKGLRMHFHPSGFGDEDGGTLGSSDSGDEAAPLRPTAGLGVPNGAQSLKKLEKRKHQHTNDEDRAESPVKKHKKHRTPEEKAARAGTATEKYKKHRTPEEKEARAAKKERKRQKELARLNQ</sequence>
<feature type="compositionally biased region" description="Low complexity" evidence="1">
    <location>
        <begin position="129"/>
        <end position="146"/>
    </location>
</feature>
<feature type="compositionally biased region" description="Basic and acidic residues" evidence="1">
    <location>
        <begin position="112"/>
        <end position="125"/>
    </location>
</feature>
<dbReference type="GO" id="GO:0006360">
    <property type="term" value="P:transcription by RNA polymerase I"/>
    <property type="evidence" value="ECO:0007669"/>
    <property type="project" value="InterPro"/>
</dbReference>
<keyword evidence="3" id="KW-1185">Reference proteome</keyword>
<feature type="compositionally biased region" description="Polar residues" evidence="1">
    <location>
        <begin position="17"/>
        <end position="29"/>
    </location>
</feature>
<keyword evidence="2" id="KW-0240">DNA-directed RNA polymerase</keyword>
<feature type="region of interest" description="Disordered" evidence="1">
    <location>
        <begin position="326"/>
        <end position="441"/>
    </location>
</feature>
<dbReference type="Pfam" id="PF08208">
    <property type="entry name" value="RNA_polI_A34"/>
    <property type="match status" value="1"/>
</dbReference>
<organism evidence="2 3">
    <name type="scientific">Lophiotrema nucula</name>
    <dbReference type="NCBI Taxonomy" id="690887"/>
    <lineage>
        <taxon>Eukaryota</taxon>
        <taxon>Fungi</taxon>
        <taxon>Dikarya</taxon>
        <taxon>Ascomycota</taxon>
        <taxon>Pezizomycotina</taxon>
        <taxon>Dothideomycetes</taxon>
        <taxon>Pleosporomycetidae</taxon>
        <taxon>Pleosporales</taxon>
        <taxon>Lophiotremataceae</taxon>
        <taxon>Lophiotrema</taxon>
    </lineage>
</organism>
<feature type="region of interest" description="Disordered" evidence="1">
    <location>
        <begin position="1"/>
        <end position="193"/>
    </location>
</feature>
<dbReference type="InterPro" id="IPR053263">
    <property type="entry name" value="Euk_RPA34_RNAP_subunit"/>
</dbReference>
<evidence type="ECO:0000313" key="3">
    <source>
        <dbReference type="Proteomes" id="UP000799770"/>
    </source>
</evidence>
<proteinExistence type="predicted"/>
<feature type="compositionally biased region" description="Basic and acidic residues" evidence="1">
    <location>
        <begin position="40"/>
        <end position="56"/>
    </location>
</feature>
<accession>A0A6A5ZSE4</accession>
<reference evidence="2" key="1">
    <citation type="journal article" date="2020" name="Stud. Mycol.">
        <title>101 Dothideomycetes genomes: a test case for predicting lifestyles and emergence of pathogens.</title>
        <authorList>
            <person name="Haridas S."/>
            <person name="Albert R."/>
            <person name="Binder M."/>
            <person name="Bloem J."/>
            <person name="Labutti K."/>
            <person name="Salamov A."/>
            <person name="Andreopoulos B."/>
            <person name="Baker S."/>
            <person name="Barry K."/>
            <person name="Bills G."/>
            <person name="Bluhm B."/>
            <person name="Cannon C."/>
            <person name="Castanera R."/>
            <person name="Culley D."/>
            <person name="Daum C."/>
            <person name="Ezra D."/>
            <person name="Gonzalez J."/>
            <person name="Henrissat B."/>
            <person name="Kuo A."/>
            <person name="Liang C."/>
            <person name="Lipzen A."/>
            <person name="Lutzoni F."/>
            <person name="Magnuson J."/>
            <person name="Mondo S."/>
            <person name="Nolan M."/>
            <person name="Ohm R."/>
            <person name="Pangilinan J."/>
            <person name="Park H.-J."/>
            <person name="Ramirez L."/>
            <person name="Alfaro M."/>
            <person name="Sun H."/>
            <person name="Tritt A."/>
            <person name="Yoshinaga Y."/>
            <person name="Zwiers L.-H."/>
            <person name="Turgeon B."/>
            <person name="Goodwin S."/>
            <person name="Spatafora J."/>
            <person name="Crous P."/>
            <person name="Grigoriev I."/>
        </authorList>
    </citation>
    <scope>NUCLEOTIDE SEQUENCE</scope>
    <source>
        <strain evidence="2">CBS 627.86</strain>
    </source>
</reference>
<protein>
    <submittedName>
        <fullName evidence="2">DNA-directed RNA polymerase I subunit RPA34.5-domain-containing protein</fullName>
    </submittedName>
</protein>
<gene>
    <name evidence="2" type="ORF">BDV96DRAFT_639864</name>
</gene>
<dbReference type="OrthoDB" id="76224at2759"/>
<dbReference type="PANTHER" id="PTHR28155">
    <property type="entry name" value="ACR243WP"/>
    <property type="match status" value="1"/>
</dbReference>
<keyword evidence="2" id="KW-0804">Transcription</keyword>
<dbReference type="EMBL" id="ML977311">
    <property type="protein sequence ID" value="KAF2121777.1"/>
    <property type="molecule type" value="Genomic_DNA"/>
</dbReference>
<dbReference type="AlphaFoldDB" id="A0A6A5ZSE4"/>
<evidence type="ECO:0000256" key="1">
    <source>
        <dbReference type="SAM" id="MobiDB-lite"/>
    </source>
</evidence>
<evidence type="ECO:0000313" key="2">
    <source>
        <dbReference type="EMBL" id="KAF2121777.1"/>
    </source>
</evidence>
<feature type="compositionally biased region" description="Basic and acidic residues" evidence="1">
    <location>
        <begin position="417"/>
        <end position="441"/>
    </location>
</feature>